<dbReference type="Pfam" id="PF06812">
    <property type="entry name" value="ImpA_N"/>
    <property type="match status" value="1"/>
</dbReference>
<protein>
    <submittedName>
        <fullName evidence="2">Uncharacterized protein conserved in bacteria</fullName>
    </submittedName>
</protein>
<dbReference type="Proteomes" id="UP000254701">
    <property type="component" value="Unassembled WGS sequence"/>
</dbReference>
<evidence type="ECO:0000313" key="3">
    <source>
        <dbReference type="Proteomes" id="UP000254701"/>
    </source>
</evidence>
<dbReference type="NCBIfam" id="TIGR03363">
    <property type="entry name" value="VI_chp_8"/>
    <property type="match status" value="1"/>
</dbReference>
<dbReference type="InterPro" id="IPR017740">
    <property type="entry name" value="TssA-like"/>
</dbReference>
<dbReference type="PANTHER" id="PTHR37951:SF1">
    <property type="entry name" value="TYPE VI SECRETION SYSTEM COMPONENT TSSA1"/>
    <property type="match status" value="1"/>
</dbReference>
<organism evidence="2 3">
    <name type="scientific">Aminobacter aminovorans</name>
    <name type="common">Chelatobacter heintzii</name>
    <dbReference type="NCBI Taxonomy" id="83263"/>
    <lineage>
        <taxon>Bacteria</taxon>
        <taxon>Pseudomonadati</taxon>
        <taxon>Pseudomonadota</taxon>
        <taxon>Alphaproteobacteria</taxon>
        <taxon>Hyphomicrobiales</taxon>
        <taxon>Phyllobacteriaceae</taxon>
        <taxon>Aminobacter</taxon>
    </lineage>
</organism>
<dbReference type="EMBL" id="UFSM01000001">
    <property type="protein sequence ID" value="SUU89965.1"/>
    <property type="molecule type" value="Genomic_DNA"/>
</dbReference>
<dbReference type="InterPro" id="IPR010657">
    <property type="entry name" value="ImpA_N"/>
</dbReference>
<name>A0A380WMK5_AMIAI</name>
<evidence type="ECO:0000313" key="2">
    <source>
        <dbReference type="EMBL" id="SUU89965.1"/>
    </source>
</evidence>
<accession>A0A380WMK5</accession>
<reference evidence="2 3" key="1">
    <citation type="submission" date="2018-06" db="EMBL/GenBank/DDBJ databases">
        <authorList>
            <consortium name="Pathogen Informatics"/>
            <person name="Doyle S."/>
        </authorList>
    </citation>
    <scope>NUCLEOTIDE SEQUENCE [LARGE SCALE GENOMIC DNA]</scope>
    <source>
        <strain evidence="2 3">NCTC10684</strain>
    </source>
</reference>
<dbReference type="PANTHER" id="PTHR37951">
    <property type="entry name" value="CYTOPLASMIC PROTEIN-RELATED"/>
    <property type="match status" value="1"/>
</dbReference>
<evidence type="ECO:0000259" key="1">
    <source>
        <dbReference type="Pfam" id="PF06812"/>
    </source>
</evidence>
<feature type="domain" description="ImpA N-terminal" evidence="1">
    <location>
        <begin position="12"/>
        <end position="134"/>
    </location>
</feature>
<dbReference type="AlphaFoldDB" id="A0A380WMK5"/>
<sequence length="392" mass="42583">MGGCVVDLALWLNPLNGENPSGEDLRNDPRFHELERLAIPQSDVVHDDRNRPSAEVSIPVDWDAVLEKADELRNQGRDLRLLTLVTRALANSRGLAGLAEGLMLIARTFESHWETMHPALRANAPPRDAALRRINAVLDLQNGQAPGLLHDLRKTVFFTPRGFGPVTGRELEQGALDDRVMLQEAAQGLNNTERAALSTAHEQLLTRLRSACAAQADQAGAALEQLVADARAAGAALAALDSALNKRLESTGPAVPDLKKFLDRMLTTLERGASARPAPSGAAKPELTQAVPATAQPNGHAPEPVANHAGPTMALPERLTSRDDVVKCLDLVVAFYDRTEPSSPIPHLARRVRRMVHMDFVELMEDLAPSGLKEFRLLAGVTDKKTPQKDER</sequence>
<proteinExistence type="predicted"/>
<gene>
    <name evidence="2" type="ORF">NCTC10684_03208</name>
</gene>